<sequence length="103" mass="12032">KTSKDKKQKFIIHHMVIGLMKIWVWELGLLARKFPDPDLTLAIPKVRCHQLQFILSGPLSCVRINVDRDFILELNLGRGDKRDEERNDQDVDGREIDYECGRS</sequence>
<comment type="caution">
    <text evidence="2">The sequence shown here is derived from an EMBL/GenBank/DDBJ whole genome shotgun (WGS) entry which is preliminary data.</text>
</comment>
<reference evidence="2 3" key="1">
    <citation type="submission" date="2019-03" db="EMBL/GenBank/DDBJ databases">
        <title>Single cell metagenomics reveals metabolic interactions within the superorganism composed of flagellate Streblomastix strix and complex community of Bacteroidetes bacteria on its surface.</title>
        <authorList>
            <person name="Treitli S.C."/>
            <person name="Kolisko M."/>
            <person name="Husnik F."/>
            <person name="Keeling P."/>
            <person name="Hampl V."/>
        </authorList>
    </citation>
    <scope>NUCLEOTIDE SEQUENCE [LARGE SCALE GENOMIC DNA]</scope>
    <source>
        <strain evidence="2">ST1C</strain>
    </source>
</reference>
<dbReference type="AlphaFoldDB" id="A0A5J4VQ45"/>
<feature type="region of interest" description="Disordered" evidence="1">
    <location>
        <begin position="81"/>
        <end position="103"/>
    </location>
</feature>
<name>A0A5J4VQ45_9EUKA</name>
<evidence type="ECO:0000313" key="2">
    <source>
        <dbReference type="EMBL" id="KAA6384615.1"/>
    </source>
</evidence>
<evidence type="ECO:0000256" key="1">
    <source>
        <dbReference type="SAM" id="MobiDB-lite"/>
    </source>
</evidence>
<gene>
    <name evidence="2" type="ORF">EZS28_019857</name>
</gene>
<organism evidence="2 3">
    <name type="scientific">Streblomastix strix</name>
    <dbReference type="NCBI Taxonomy" id="222440"/>
    <lineage>
        <taxon>Eukaryota</taxon>
        <taxon>Metamonada</taxon>
        <taxon>Preaxostyla</taxon>
        <taxon>Oxymonadida</taxon>
        <taxon>Streblomastigidae</taxon>
        <taxon>Streblomastix</taxon>
    </lineage>
</organism>
<accession>A0A5J4VQ45</accession>
<dbReference type="Proteomes" id="UP000324800">
    <property type="component" value="Unassembled WGS sequence"/>
</dbReference>
<dbReference type="EMBL" id="SNRW01005672">
    <property type="protein sequence ID" value="KAA6384615.1"/>
    <property type="molecule type" value="Genomic_DNA"/>
</dbReference>
<evidence type="ECO:0000313" key="3">
    <source>
        <dbReference type="Proteomes" id="UP000324800"/>
    </source>
</evidence>
<feature type="non-terminal residue" evidence="2">
    <location>
        <position position="1"/>
    </location>
</feature>
<protein>
    <submittedName>
        <fullName evidence="2">Uncharacterized protein</fullName>
    </submittedName>
</protein>
<proteinExistence type="predicted"/>